<dbReference type="EMBL" id="CP054142">
    <property type="protein sequence ID" value="QTQ14593.1"/>
    <property type="molecule type" value="Genomic_DNA"/>
</dbReference>
<dbReference type="InterPro" id="IPR000515">
    <property type="entry name" value="MetI-like"/>
</dbReference>
<gene>
    <name evidence="9" type="ORF">HRQ91_09050</name>
</gene>
<keyword evidence="5 7" id="KW-1133">Transmembrane helix</keyword>
<feature type="transmembrane region" description="Helical" evidence="7">
    <location>
        <begin position="76"/>
        <end position="98"/>
    </location>
</feature>
<feature type="domain" description="ABC transmembrane type-1" evidence="8">
    <location>
        <begin position="70"/>
        <end position="263"/>
    </location>
</feature>
<evidence type="ECO:0000256" key="7">
    <source>
        <dbReference type="RuleBase" id="RU363032"/>
    </source>
</evidence>
<organism evidence="9 10">
    <name type="scientific">Treponema parvum</name>
    <dbReference type="NCBI Taxonomy" id="138851"/>
    <lineage>
        <taxon>Bacteria</taxon>
        <taxon>Pseudomonadati</taxon>
        <taxon>Spirochaetota</taxon>
        <taxon>Spirochaetia</taxon>
        <taxon>Spirochaetales</taxon>
        <taxon>Treponemataceae</taxon>
        <taxon>Treponema</taxon>
    </lineage>
</organism>
<sequence length="278" mass="31630">MKKYTFLNNLSIHFFLFLFSLLFLLPYFWMISTSLKTSEQITNFMEIIPDPISVRSFKEGFELVPFFKYIVNTMRIGFLCVLGSMFSCSMAGFGFAKFRGRGKNFLFIILLATMMVPQTVTLIPSYMLYSRLRWVNTIIPLTLPSFFGASAFNIFLMRQFFSSLPNDLAEAALIDGCSWGRIFINIYIPNSVAALMVVAINQLVFVWNDYLSPLVYLGRPSKYTVALGLNMFKGQYGGSIDPGPLMAMACVSIIPLFILYVFFQRYFVEGIAASGIKR</sequence>
<feature type="transmembrane region" description="Helical" evidence="7">
    <location>
        <begin position="245"/>
        <end position="268"/>
    </location>
</feature>
<feature type="transmembrane region" description="Helical" evidence="7">
    <location>
        <begin position="105"/>
        <end position="128"/>
    </location>
</feature>
<reference evidence="9 10" key="1">
    <citation type="journal article" date="2021" name="Microbiol. Resour. Announc.">
        <title>Complete Genome Sequences of Three Human Oral Treponema parvum Isolates.</title>
        <authorList>
            <person name="Zeng H."/>
            <person name="Watt R.M."/>
        </authorList>
    </citation>
    <scope>NUCLEOTIDE SEQUENCE [LARGE SCALE GENOMIC DNA]</scope>
    <source>
        <strain evidence="9 10">ATCC 700770</strain>
    </source>
</reference>
<dbReference type="GO" id="GO:0055085">
    <property type="term" value="P:transmembrane transport"/>
    <property type="evidence" value="ECO:0007669"/>
    <property type="project" value="InterPro"/>
</dbReference>
<dbReference type="RefSeq" id="WP_210119243.1">
    <property type="nucleotide sequence ID" value="NZ_CP054142.1"/>
</dbReference>
<evidence type="ECO:0000256" key="4">
    <source>
        <dbReference type="ARBA" id="ARBA00022692"/>
    </source>
</evidence>
<dbReference type="Proteomes" id="UP000671908">
    <property type="component" value="Chromosome"/>
</dbReference>
<dbReference type="KEGG" id="tpav:HRQ91_09050"/>
<feature type="transmembrane region" description="Helical" evidence="7">
    <location>
        <begin position="187"/>
        <end position="207"/>
    </location>
</feature>
<dbReference type="SUPFAM" id="SSF161098">
    <property type="entry name" value="MetI-like"/>
    <property type="match status" value="1"/>
</dbReference>
<dbReference type="CDD" id="cd06261">
    <property type="entry name" value="TM_PBP2"/>
    <property type="match status" value="1"/>
</dbReference>
<feature type="transmembrane region" description="Helical" evidence="7">
    <location>
        <begin position="134"/>
        <end position="156"/>
    </location>
</feature>
<comment type="similarity">
    <text evidence="7">Belongs to the binding-protein-dependent transport system permease family.</text>
</comment>
<keyword evidence="3" id="KW-1003">Cell membrane</keyword>
<accession>A0A975IF59</accession>
<evidence type="ECO:0000313" key="10">
    <source>
        <dbReference type="Proteomes" id="UP000671908"/>
    </source>
</evidence>
<proteinExistence type="inferred from homology"/>
<dbReference type="PANTHER" id="PTHR43744">
    <property type="entry name" value="ABC TRANSPORTER PERMEASE PROTEIN MG189-RELATED-RELATED"/>
    <property type="match status" value="1"/>
</dbReference>
<keyword evidence="6 7" id="KW-0472">Membrane</keyword>
<evidence type="ECO:0000256" key="2">
    <source>
        <dbReference type="ARBA" id="ARBA00022448"/>
    </source>
</evidence>
<dbReference type="GO" id="GO:0005886">
    <property type="term" value="C:plasma membrane"/>
    <property type="evidence" value="ECO:0007669"/>
    <property type="project" value="UniProtKB-SubCell"/>
</dbReference>
<dbReference type="PROSITE" id="PS50928">
    <property type="entry name" value="ABC_TM1"/>
    <property type="match status" value="1"/>
</dbReference>
<evidence type="ECO:0000313" key="9">
    <source>
        <dbReference type="EMBL" id="QTQ14593.1"/>
    </source>
</evidence>
<comment type="subcellular location">
    <subcellularLocation>
        <location evidence="1 7">Cell membrane</location>
        <topology evidence="1 7">Multi-pass membrane protein</topology>
    </subcellularLocation>
</comment>
<feature type="transmembrane region" description="Helical" evidence="7">
    <location>
        <begin position="12"/>
        <end position="30"/>
    </location>
</feature>
<evidence type="ECO:0000259" key="8">
    <source>
        <dbReference type="PROSITE" id="PS50928"/>
    </source>
</evidence>
<dbReference type="Gene3D" id="1.10.3720.10">
    <property type="entry name" value="MetI-like"/>
    <property type="match status" value="1"/>
</dbReference>
<evidence type="ECO:0000256" key="3">
    <source>
        <dbReference type="ARBA" id="ARBA00022475"/>
    </source>
</evidence>
<dbReference type="Pfam" id="PF00528">
    <property type="entry name" value="BPD_transp_1"/>
    <property type="match status" value="1"/>
</dbReference>
<keyword evidence="10" id="KW-1185">Reference proteome</keyword>
<keyword evidence="2 7" id="KW-0813">Transport</keyword>
<protein>
    <submittedName>
        <fullName evidence="9">Carbohydrate ABC transporter permease</fullName>
    </submittedName>
</protein>
<name>A0A975IF59_9SPIR</name>
<evidence type="ECO:0000256" key="1">
    <source>
        <dbReference type="ARBA" id="ARBA00004651"/>
    </source>
</evidence>
<keyword evidence="4 7" id="KW-0812">Transmembrane</keyword>
<dbReference type="AlphaFoldDB" id="A0A975IF59"/>
<evidence type="ECO:0000256" key="6">
    <source>
        <dbReference type="ARBA" id="ARBA00023136"/>
    </source>
</evidence>
<dbReference type="PANTHER" id="PTHR43744:SF12">
    <property type="entry name" value="ABC TRANSPORTER PERMEASE PROTEIN MG189-RELATED"/>
    <property type="match status" value="1"/>
</dbReference>
<evidence type="ECO:0000256" key="5">
    <source>
        <dbReference type="ARBA" id="ARBA00022989"/>
    </source>
</evidence>
<dbReference type="InterPro" id="IPR035906">
    <property type="entry name" value="MetI-like_sf"/>
</dbReference>